<dbReference type="GO" id="GO:0000155">
    <property type="term" value="F:phosphorelay sensor kinase activity"/>
    <property type="evidence" value="ECO:0007669"/>
    <property type="project" value="InterPro"/>
</dbReference>
<reference evidence="12 13" key="1">
    <citation type="submission" date="2018-10" db="EMBL/GenBank/DDBJ databases">
        <title>Isolation, diversity and antifungal activity of actinobacteria from wheat.</title>
        <authorList>
            <person name="Han C."/>
        </authorList>
    </citation>
    <scope>NUCLEOTIDE SEQUENCE [LARGE SCALE GENOMIC DNA]</scope>
    <source>
        <strain evidence="12 13">NEAU-YY56</strain>
    </source>
</reference>
<accession>A0A3M2JD04</accession>
<evidence type="ECO:0000256" key="6">
    <source>
        <dbReference type="ARBA" id="ARBA00022777"/>
    </source>
</evidence>
<keyword evidence="13" id="KW-1185">Reference proteome</keyword>
<dbReference type="InterPro" id="IPR003594">
    <property type="entry name" value="HATPase_dom"/>
</dbReference>
<comment type="catalytic activity">
    <reaction evidence="1">
        <text>ATP + protein L-histidine = ADP + protein N-phospho-L-histidine.</text>
        <dbReference type="EC" id="2.7.13.3"/>
    </reaction>
</comment>
<name>A0A3M2JD04_9CELL</name>
<dbReference type="InterPro" id="IPR011712">
    <property type="entry name" value="Sig_transdc_His_kin_sub3_dim/P"/>
</dbReference>
<dbReference type="InterPro" id="IPR050482">
    <property type="entry name" value="Sensor_HK_TwoCompSys"/>
</dbReference>
<keyword evidence="9" id="KW-0472">Membrane</keyword>
<evidence type="ECO:0000256" key="8">
    <source>
        <dbReference type="ARBA" id="ARBA00023012"/>
    </source>
</evidence>
<evidence type="ECO:0000259" key="10">
    <source>
        <dbReference type="Pfam" id="PF02518"/>
    </source>
</evidence>
<dbReference type="Pfam" id="PF07730">
    <property type="entry name" value="HisKA_3"/>
    <property type="match status" value="1"/>
</dbReference>
<dbReference type="EMBL" id="RFFI01000048">
    <property type="protein sequence ID" value="RMI09463.1"/>
    <property type="molecule type" value="Genomic_DNA"/>
</dbReference>
<evidence type="ECO:0000256" key="2">
    <source>
        <dbReference type="ARBA" id="ARBA00012438"/>
    </source>
</evidence>
<dbReference type="SUPFAM" id="SSF55874">
    <property type="entry name" value="ATPase domain of HSP90 chaperone/DNA topoisomerase II/histidine kinase"/>
    <property type="match status" value="1"/>
</dbReference>
<keyword evidence="4" id="KW-0808">Transferase</keyword>
<keyword evidence="9" id="KW-0812">Transmembrane</keyword>
<gene>
    <name evidence="12" type="ORF">EBM89_10140</name>
</gene>
<dbReference type="GO" id="GO:0005524">
    <property type="term" value="F:ATP binding"/>
    <property type="evidence" value="ECO:0007669"/>
    <property type="project" value="UniProtKB-KW"/>
</dbReference>
<dbReference type="AlphaFoldDB" id="A0A3M2JD04"/>
<feature type="domain" description="Histidine kinase/HSP90-like ATPase" evidence="10">
    <location>
        <begin position="274"/>
        <end position="362"/>
    </location>
</feature>
<evidence type="ECO:0000313" key="12">
    <source>
        <dbReference type="EMBL" id="RMI09463.1"/>
    </source>
</evidence>
<evidence type="ECO:0000256" key="9">
    <source>
        <dbReference type="SAM" id="Phobius"/>
    </source>
</evidence>
<keyword evidence="9" id="KW-1133">Transmembrane helix</keyword>
<evidence type="ECO:0000256" key="5">
    <source>
        <dbReference type="ARBA" id="ARBA00022741"/>
    </source>
</evidence>
<dbReference type="CDD" id="cd16917">
    <property type="entry name" value="HATPase_UhpB-NarQ-NarX-like"/>
    <property type="match status" value="1"/>
</dbReference>
<evidence type="ECO:0000313" key="13">
    <source>
        <dbReference type="Proteomes" id="UP000269289"/>
    </source>
</evidence>
<dbReference type="GO" id="GO:0016020">
    <property type="term" value="C:membrane"/>
    <property type="evidence" value="ECO:0007669"/>
    <property type="project" value="InterPro"/>
</dbReference>
<feature type="transmembrane region" description="Helical" evidence="9">
    <location>
        <begin position="76"/>
        <end position="96"/>
    </location>
</feature>
<evidence type="ECO:0000256" key="1">
    <source>
        <dbReference type="ARBA" id="ARBA00000085"/>
    </source>
</evidence>
<evidence type="ECO:0000256" key="7">
    <source>
        <dbReference type="ARBA" id="ARBA00022840"/>
    </source>
</evidence>
<organism evidence="12 13">
    <name type="scientific">Cellulomonas triticagri</name>
    <dbReference type="NCBI Taxonomy" id="2483352"/>
    <lineage>
        <taxon>Bacteria</taxon>
        <taxon>Bacillati</taxon>
        <taxon>Actinomycetota</taxon>
        <taxon>Actinomycetes</taxon>
        <taxon>Micrococcales</taxon>
        <taxon>Cellulomonadaceae</taxon>
        <taxon>Cellulomonas</taxon>
    </lineage>
</organism>
<dbReference type="Pfam" id="PF02518">
    <property type="entry name" value="HATPase_c"/>
    <property type="match status" value="1"/>
</dbReference>
<dbReference type="EC" id="2.7.13.3" evidence="2"/>
<feature type="transmembrane region" description="Helical" evidence="9">
    <location>
        <begin position="40"/>
        <end position="64"/>
    </location>
</feature>
<dbReference type="InterPro" id="IPR036890">
    <property type="entry name" value="HATPase_C_sf"/>
</dbReference>
<keyword evidence="8" id="KW-0902">Two-component regulatory system</keyword>
<evidence type="ECO:0000259" key="11">
    <source>
        <dbReference type="Pfam" id="PF07730"/>
    </source>
</evidence>
<feature type="domain" description="Signal transduction histidine kinase subgroup 3 dimerisation and phosphoacceptor" evidence="11">
    <location>
        <begin position="125"/>
        <end position="190"/>
    </location>
</feature>
<dbReference type="PANTHER" id="PTHR24421">
    <property type="entry name" value="NITRATE/NITRITE SENSOR PROTEIN NARX-RELATED"/>
    <property type="match status" value="1"/>
</dbReference>
<evidence type="ECO:0000256" key="3">
    <source>
        <dbReference type="ARBA" id="ARBA00022553"/>
    </source>
</evidence>
<keyword evidence="6" id="KW-0418">Kinase</keyword>
<keyword evidence="7" id="KW-0067">ATP-binding</keyword>
<dbReference type="Gene3D" id="3.30.565.10">
    <property type="entry name" value="Histidine kinase-like ATPase, C-terminal domain"/>
    <property type="match status" value="1"/>
</dbReference>
<evidence type="ECO:0000256" key="4">
    <source>
        <dbReference type="ARBA" id="ARBA00022679"/>
    </source>
</evidence>
<comment type="caution">
    <text evidence="12">The sequence shown here is derived from an EMBL/GenBank/DDBJ whole genome shotgun (WGS) entry which is preliminary data.</text>
</comment>
<sequence length="363" mass="37621">MGYSAVYAVLVDGGALRSDFHVVPLVVAAFAATSAGMSPVLVGGVSVVTVVGLHVGVEGLRVLLAGWGLVIDTSRTVMLVLIVVAATVIGAMVHRLTEAGASLAVRNAQLQALQSVRERAAVQAERTRIARELHDVVAHHVTAIVVRAQAADRVGADRPEEYREAVRWIAPAGREALGAMRSVVRVLRDDAPARQTAPEPPASEPVPPAEPAPLVPAVSLVPAAHSVRVPPESSPVPVLADLGAVVDRVRGAGLPVDATLPDPWPSCPPEVGLSVVRIAQEALTNVLHHSDAERATVRLTTSSGVLVLDVQDAGPARRPDPAVAAHGGHGLVHMRERAAACGGTVRAAPEGAGWRVRLEVPLG</sequence>
<protein>
    <recommendedName>
        <fullName evidence="2">histidine kinase</fullName>
        <ecNumber evidence="2">2.7.13.3</ecNumber>
    </recommendedName>
</protein>
<keyword evidence="5" id="KW-0547">Nucleotide-binding</keyword>
<keyword evidence="3" id="KW-0597">Phosphoprotein</keyword>
<dbReference type="PANTHER" id="PTHR24421:SF10">
    <property type="entry name" value="NITRATE_NITRITE SENSOR PROTEIN NARQ"/>
    <property type="match status" value="1"/>
</dbReference>
<dbReference type="Gene3D" id="1.20.5.1930">
    <property type="match status" value="1"/>
</dbReference>
<proteinExistence type="predicted"/>
<dbReference type="GO" id="GO:0046983">
    <property type="term" value="F:protein dimerization activity"/>
    <property type="evidence" value="ECO:0007669"/>
    <property type="project" value="InterPro"/>
</dbReference>
<dbReference type="Proteomes" id="UP000269289">
    <property type="component" value="Unassembled WGS sequence"/>
</dbReference>